<dbReference type="InterPro" id="IPR029063">
    <property type="entry name" value="SAM-dependent_MTases_sf"/>
</dbReference>
<accession>A0A9P0NDJ3</accession>
<name>A0A9P0NDJ3_APHGO</name>
<evidence type="ECO:0000313" key="2">
    <source>
        <dbReference type="Proteomes" id="UP001154329"/>
    </source>
</evidence>
<gene>
    <name evidence="1" type="ORF">APHIGO_LOCUS1722</name>
</gene>
<dbReference type="PANTHER" id="PTHR14663">
    <property type="entry name" value="METHYLTRANSFERASE NSUN7-RELATED"/>
    <property type="match status" value="1"/>
</dbReference>
<keyword evidence="2" id="KW-1185">Reference proteome</keyword>
<reference evidence="1" key="1">
    <citation type="submission" date="2022-02" db="EMBL/GenBank/DDBJ databases">
        <authorList>
            <person name="King R."/>
        </authorList>
    </citation>
    <scope>NUCLEOTIDE SEQUENCE</scope>
</reference>
<dbReference type="EMBL" id="OU899034">
    <property type="protein sequence ID" value="CAH1711764.1"/>
    <property type="molecule type" value="Genomic_DNA"/>
</dbReference>
<dbReference type="AlphaFoldDB" id="A0A9P0NDJ3"/>
<protein>
    <recommendedName>
        <fullName evidence="3">SAM-dependent MTase RsmB/NOP-type domain-containing protein</fullName>
    </recommendedName>
</protein>
<evidence type="ECO:0008006" key="3">
    <source>
        <dbReference type="Google" id="ProtNLM"/>
    </source>
</evidence>
<dbReference type="InterPro" id="IPR042620">
    <property type="entry name" value="NSUN7"/>
</dbReference>
<sequence>MTLLVWLMSFDYYRNKFKPRKLDEKEILGFKTLKLIEIADILKEIKIQLAASFSKFRIKHCALSLSDMLPRHLRNERFKKSSETVISCWINTFLTSTENVLTILNESGLTQMKNFEDLIPETFKMDHLLPYFIHIYPKEKSEFLKKIPLFQKHLLILQERRYCLGPAMLDRTMSANKLCGNVAQTHFTIQTAVAYLASLLFRRKQSLIVYGAAERKNDYNNYFISLGVQNCKLLTEDFLQSSSNNQLSLDIVSVLATPPNTNTGVTDPVQLVCSKGGDLTLLRAVASLDYTEESSNIPCMLDQRDTLRMAMSKPQVQIVVYETHSRLELENGGMVKAVVEEMNGWAYEKHNMDSYSSVSADDSNKFSTSVETPWRPAVFHPVQIPDKDRFETMILYPDKTIENMEKNHVTGSLYLAAVKRVELMTFDANHLIRMAEQRGLFGKPVKGRKQKIPSPVILLSLTNSDEPRVMLKFEQMHVLVPTHAFRQRCADETLQCPRFGKPYDKTSVTTRWWRISIRQVIKALRKPFFVWTKVQMVRFGKRTNRTPLRLKKVTTSFKPQKTKRIYLNSYI</sequence>
<proteinExistence type="predicted"/>
<dbReference type="Proteomes" id="UP001154329">
    <property type="component" value="Chromosome 1"/>
</dbReference>
<evidence type="ECO:0000313" key="1">
    <source>
        <dbReference type="EMBL" id="CAH1711764.1"/>
    </source>
</evidence>
<dbReference type="PANTHER" id="PTHR14663:SF2">
    <property type="entry name" value="METHYLTRANSFERASE NSUN7-RELATED"/>
    <property type="match status" value="1"/>
</dbReference>
<organism evidence="1 2">
    <name type="scientific">Aphis gossypii</name>
    <name type="common">Cotton aphid</name>
    <dbReference type="NCBI Taxonomy" id="80765"/>
    <lineage>
        <taxon>Eukaryota</taxon>
        <taxon>Metazoa</taxon>
        <taxon>Ecdysozoa</taxon>
        <taxon>Arthropoda</taxon>
        <taxon>Hexapoda</taxon>
        <taxon>Insecta</taxon>
        <taxon>Pterygota</taxon>
        <taxon>Neoptera</taxon>
        <taxon>Paraneoptera</taxon>
        <taxon>Hemiptera</taxon>
        <taxon>Sternorrhyncha</taxon>
        <taxon>Aphidomorpha</taxon>
        <taxon>Aphidoidea</taxon>
        <taxon>Aphididae</taxon>
        <taxon>Aphidini</taxon>
        <taxon>Aphis</taxon>
        <taxon>Aphis</taxon>
    </lineage>
</organism>
<dbReference type="Gene3D" id="3.40.50.150">
    <property type="entry name" value="Vaccinia Virus protein VP39"/>
    <property type="match status" value="1"/>
</dbReference>
<reference evidence="1" key="2">
    <citation type="submission" date="2022-10" db="EMBL/GenBank/DDBJ databases">
        <authorList>
            <consortium name="ENA_rothamsted_submissions"/>
            <consortium name="culmorum"/>
            <person name="King R."/>
        </authorList>
    </citation>
    <scope>NUCLEOTIDE SEQUENCE</scope>
</reference>